<accession>A0A831ERN0</accession>
<gene>
    <name evidence="1" type="ORF">BN437_2605</name>
</gene>
<reference evidence="1 2" key="1">
    <citation type="submission" date="2012-11" db="EMBL/GenBank/DDBJ databases">
        <authorList>
            <person name="Linke B."/>
        </authorList>
    </citation>
    <scope>NUCLEOTIDE SEQUENCE [LARGE SCALE GENOMIC DNA]</scope>
    <source>
        <strain evidence="2">CFBP 1232</strain>
    </source>
</reference>
<dbReference type="Proteomes" id="UP000013111">
    <property type="component" value="Unassembled WGS sequence"/>
</dbReference>
<proteinExistence type="predicted"/>
<organism evidence="1 2">
    <name type="scientific">Erwinia amylovora NBRC 12687 = CFBP 1232</name>
    <dbReference type="NCBI Taxonomy" id="1219359"/>
    <lineage>
        <taxon>Bacteria</taxon>
        <taxon>Pseudomonadati</taxon>
        <taxon>Pseudomonadota</taxon>
        <taxon>Gammaproteobacteria</taxon>
        <taxon>Enterobacterales</taxon>
        <taxon>Erwiniaceae</taxon>
        <taxon>Erwinia</taxon>
    </lineage>
</organism>
<protein>
    <submittedName>
        <fullName evidence="1">Uncharacterized protein</fullName>
    </submittedName>
</protein>
<reference evidence="1 2" key="2">
    <citation type="submission" date="2013-04" db="EMBL/GenBank/DDBJ databases">
        <title>Comparative genomics of 12 strains of Erwinia amylovora identifies a pan-genome with a large conserved core and provides insights into host specificity.</title>
        <authorList>
            <person name="Mann R.A."/>
            <person name="Smits T.H.M."/>
            <person name="Buehlmann A."/>
            <person name="Blom J."/>
            <person name="Goesmann A."/>
            <person name="Frey J.E."/>
            <person name="Plummer K.M."/>
            <person name="Beer S.V."/>
            <person name="Luck J."/>
            <person name="Duffy B."/>
            <person name="Rodoni B."/>
        </authorList>
    </citation>
    <scope>NUCLEOTIDE SEQUENCE [LARGE SCALE GENOMIC DNA]</scope>
    <source>
        <strain evidence="2">CFBP 1232</strain>
    </source>
</reference>
<evidence type="ECO:0000313" key="2">
    <source>
        <dbReference type="Proteomes" id="UP000013111"/>
    </source>
</evidence>
<name>A0A831ERN0_ERWAM</name>
<dbReference type="EMBL" id="CAPB01000025">
    <property type="protein sequence ID" value="CCO94515.1"/>
    <property type="molecule type" value="Genomic_DNA"/>
</dbReference>
<dbReference type="AlphaFoldDB" id="A0A831ERN0"/>
<sequence length="39" mass="4552">MGILEKLTSKKLKKYSGLYNLRIIEWIKQSAKKNTAEKV</sequence>
<comment type="caution">
    <text evidence="1">The sequence shown here is derived from an EMBL/GenBank/DDBJ whole genome shotgun (WGS) entry which is preliminary data.</text>
</comment>
<evidence type="ECO:0000313" key="1">
    <source>
        <dbReference type="EMBL" id="CCO94515.1"/>
    </source>
</evidence>